<dbReference type="Proteomes" id="UP001642260">
    <property type="component" value="Unassembled WGS sequence"/>
</dbReference>
<feature type="domain" description="Serpin" evidence="2">
    <location>
        <begin position="24"/>
        <end position="93"/>
    </location>
</feature>
<gene>
    <name evidence="3" type="ORF">ERUC_LOCUS2109</name>
</gene>
<sequence>MYVSHNSLCFDYMFQSFKHSVLKTEVADGEKLYVSSVLHKACIEVDEEGTEAVAVSIAVFSYMCYDDTNFVADHPFLFTVREDKSGVILFMGQRD</sequence>
<dbReference type="InterPro" id="IPR000215">
    <property type="entry name" value="Serpin_fam"/>
</dbReference>
<protein>
    <recommendedName>
        <fullName evidence="2">Serpin domain-containing protein</fullName>
    </recommendedName>
</protein>
<evidence type="ECO:0000259" key="2">
    <source>
        <dbReference type="Pfam" id="PF00079"/>
    </source>
</evidence>
<dbReference type="Gene3D" id="3.30.497.10">
    <property type="entry name" value="Antithrombin, subunit I, domain 2"/>
    <property type="match status" value="1"/>
</dbReference>
<proteinExistence type="inferred from homology"/>
<comment type="caution">
    <text evidence="3">The sequence shown here is derived from an EMBL/GenBank/DDBJ whole genome shotgun (WGS) entry which is preliminary data.</text>
</comment>
<evidence type="ECO:0000313" key="4">
    <source>
        <dbReference type="Proteomes" id="UP001642260"/>
    </source>
</evidence>
<dbReference type="PROSITE" id="PS00284">
    <property type="entry name" value="SERPIN"/>
    <property type="match status" value="1"/>
</dbReference>
<dbReference type="Pfam" id="PF00079">
    <property type="entry name" value="Serpin"/>
    <property type="match status" value="1"/>
</dbReference>
<dbReference type="InterPro" id="IPR042178">
    <property type="entry name" value="Serpin_sf_1"/>
</dbReference>
<accession>A0ABC8IU06</accession>
<reference evidence="3 4" key="1">
    <citation type="submission" date="2022-03" db="EMBL/GenBank/DDBJ databases">
        <authorList>
            <person name="Macdonald S."/>
            <person name="Ahmed S."/>
            <person name="Newling K."/>
        </authorList>
    </citation>
    <scope>NUCLEOTIDE SEQUENCE [LARGE SCALE GENOMIC DNA]</scope>
</reference>
<dbReference type="InterPro" id="IPR023796">
    <property type="entry name" value="Serpin_dom"/>
</dbReference>
<dbReference type="AlphaFoldDB" id="A0ABC8IU06"/>
<keyword evidence="4" id="KW-1185">Reference proteome</keyword>
<dbReference type="InterPro" id="IPR023795">
    <property type="entry name" value="Serpin_CS"/>
</dbReference>
<comment type="similarity">
    <text evidence="1">Belongs to the serpin family.</text>
</comment>
<evidence type="ECO:0000256" key="1">
    <source>
        <dbReference type="ARBA" id="ARBA00009500"/>
    </source>
</evidence>
<name>A0ABC8IU06_ERUVS</name>
<dbReference type="PANTHER" id="PTHR11461:SF304">
    <property type="entry name" value="SERPIN-Z10-RELATED"/>
    <property type="match status" value="1"/>
</dbReference>
<dbReference type="EMBL" id="CAKOAT010051044">
    <property type="protein sequence ID" value="CAH8297033.1"/>
    <property type="molecule type" value="Genomic_DNA"/>
</dbReference>
<evidence type="ECO:0000313" key="3">
    <source>
        <dbReference type="EMBL" id="CAH8297033.1"/>
    </source>
</evidence>
<dbReference type="SUPFAM" id="SSF56574">
    <property type="entry name" value="Serpins"/>
    <property type="match status" value="1"/>
</dbReference>
<dbReference type="PANTHER" id="PTHR11461">
    <property type="entry name" value="SERINE PROTEASE INHIBITOR, SERPIN"/>
    <property type="match status" value="1"/>
</dbReference>
<dbReference type="InterPro" id="IPR036186">
    <property type="entry name" value="Serpin_sf"/>
</dbReference>
<organism evidence="3 4">
    <name type="scientific">Eruca vesicaria subsp. sativa</name>
    <name type="common">Garden rocket</name>
    <name type="synonym">Eruca sativa</name>
    <dbReference type="NCBI Taxonomy" id="29727"/>
    <lineage>
        <taxon>Eukaryota</taxon>
        <taxon>Viridiplantae</taxon>
        <taxon>Streptophyta</taxon>
        <taxon>Embryophyta</taxon>
        <taxon>Tracheophyta</taxon>
        <taxon>Spermatophyta</taxon>
        <taxon>Magnoliopsida</taxon>
        <taxon>eudicotyledons</taxon>
        <taxon>Gunneridae</taxon>
        <taxon>Pentapetalae</taxon>
        <taxon>rosids</taxon>
        <taxon>malvids</taxon>
        <taxon>Brassicales</taxon>
        <taxon>Brassicaceae</taxon>
        <taxon>Brassiceae</taxon>
        <taxon>Eruca</taxon>
    </lineage>
</organism>